<gene>
    <name evidence="9" type="ORF">GCM10022261_17410</name>
</gene>
<evidence type="ECO:0000313" key="9">
    <source>
        <dbReference type="EMBL" id="GAA4284210.1"/>
    </source>
</evidence>
<evidence type="ECO:0000256" key="5">
    <source>
        <dbReference type="ARBA" id="ARBA00023136"/>
    </source>
</evidence>
<comment type="caution">
    <text evidence="9">The sequence shown here is derived from an EMBL/GenBank/DDBJ whole genome shotgun (WGS) entry which is preliminary data.</text>
</comment>
<dbReference type="Pfam" id="PF07690">
    <property type="entry name" value="MFS_1"/>
    <property type="match status" value="2"/>
</dbReference>
<evidence type="ECO:0000259" key="8">
    <source>
        <dbReference type="PROSITE" id="PS50850"/>
    </source>
</evidence>
<protein>
    <submittedName>
        <fullName evidence="9">Multidrug efflux MFS transporter NorB</fullName>
    </submittedName>
</protein>
<evidence type="ECO:0000256" key="4">
    <source>
        <dbReference type="ARBA" id="ARBA00022989"/>
    </source>
</evidence>
<evidence type="ECO:0000256" key="2">
    <source>
        <dbReference type="ARBA" id="ARBA00022448"/>
    </source>
</evidence>
<feature type="transmembrane region" description="Helical" evidence="7">
    <location>
        <begin position="421"/>
        <end position="440"/>
    </location>
</feature>
<dbReference type="Gene3D" id="1.20.1720.10">
    <property type="entry name" value="Multidrug resistance protein D"/>
    <property type="match status" value="1"/>
</dbReference>
<keyword evidence="2" id="KW-0813">Transport</keyword>
<accession>A0ABP8EJR2</accession>
<reference evidence="10" key="1">
    <citation type="journal article" date="2019" name="Int. J. Syst. Evol. Microbiol.">
        <title>The Global Catalogue of Microorganisms (GCM) 10K type strain sequencing project: providing services to taxonomists for standard genome sequencing and annotation.</title>
        <authorList>
            <consortium name="The Broad Institute Genomics Platform"/>
            <consortium name="The Broad Institute Genome Sequencing Center for Infectious Disease"/>
            <person name="Wu L."/>
            <person name="Ma J."/>
        </authorList>
    </citation>
    <scope>NUCLEOTIDE SEQUENCE [LARGE SCALE GENOMIC DNA]</scope>
    <source>
        <strain evidence="10">JCM 17458</strain>
    </source>
</reference>
<comment type="subcellular location">
    <subcellularLocation>
        <location evidence="1">Cell membrane</location>
        <topology evidence="1">Multi-pass membrane protein</topology>
    </subcellularLocation>
</comment>
<evidence type="ECO:0000256" key="1">
    <source>
        <dbReference type="ARBA" id="ARBA00004651"/>
    </source>
</evidence>
<dbReference type="PANTHER" id="PTHR42718">
    <property type="entry name" value="MAJOR FACILITATOR SUPERFAMILY MULTIDRUG TRANSPORTER MFSC"/>
    <property type="match status" value="1"/>
</dbReference>
<dbReference type="Proteomes" id="UP001501586">
    <property type="component" value="Unassembled WGS sequence"/>
</dbReference>
<feature type="transmembrane region" description="Helical" evidence="7">
    <location>
        <begin position="176"/>
        <end position="196"/>
    </location>
</feature>
<feature type="transmembrane region" description="Helical" evidence="7">
    <location>
        <begin position="373"/>
        <end position="392"/>
    </location>
</feature>
<feature type="region of interest" description="Disordered" evidence="6">
    <location>
        <begin position="493"/>
        <end position="513"/>
    </location>
</feature>
<dbReference type="InterPro" id="IPR036259">
    <property type="entry name" value="MFS_trans_sf"/>
</dbReference>
<feature type="transmembrane region" description="Helical" evidence="7">
    <location>
        <begin position="460"/>
        <end position="484"/>
    </location>
</feature>
<organism evidence="9 10">
    <name type="scientific">Brevibacterium daeguense</name>
    <dbReference type="NCBI Taxonomy" id="909936"/>
    <lineage>
        <taxon>Bacteria</taxon>
        <taxon>Bacillati</taxon>
        <taxon>Actinomycetota</taxon>
        <taxon>Actinomycetes</taxon>
        <taxon>Micrococcales</taxon>
        <taxon>Brevibacteriaceae</taxon>
        <taxon>Brevibacterium</taxon>
    </lineage>
</organism>
<dbReference type="RefSeq" id="WP_236866424.1">
    <property type="nucleotide sequence ID" value="NZ_BAABAZ010000006.1"/>
</dbReference>
<feature type="compositionally biased region" description="Basic and acidic residues" evidence="6">
    <location>
        <begin position="493"/>
        <end position="506"/>
    </location>
</feature>
<feature type="transmembrane region" description="Helical" evidence="7">
    <location>
        <begin position="283"/>
        <end position="309"/>
    </location>
</feature>
<dbReference type="Gene3D" id="1.20.1250.20">
    <property type="entry name" value="MFS general substrate transporter like domains"/>
    <property type="match status" value="1"/>
</dbReference>
<dbReference type="EMBL" id="BAABAZ010000006">
    <property type="protein sequence ID" value="GAA4284210.1"/>
    <property type="molecule type" value="Genomic_DNA"/>
</dbReference>
<feature type="transmembrane region" description="Helical" evidence="7">
    <location>
        <begin position="149"/>
        <end position="170"/>
    </location>
</feature>
<evidence type="ECO:0000256" key="6">
    <source>
        <dbReference type="SAM" id="MobiDB-lite"/>
    </source>
</evidence>
<feature type="transmembrane region" description="Helical" evidence="7">
    <location>
        <begin position="19"/>
        <end position="41"/>
    </location>
</feature>
<feature type="transmembrane region" description="Helical" evidence="7">
    <location>
        <begin position="240"/>
        <end position="262"/>
    </location>
</feature>
<keyword evidence="10" id="KW-1185">Reference proteome</keyword>
<dbReference type="SUPFAM" id="SSF103473">
    <property type="entry name" value="MFS general substrate transporter"/>
    <property type="match status" value="1"/>
</dbReference>
<feature type="transmembrane region" description="Helical" evidence="7">
    <location>
        <begin position="348"/>
        <end position="367"/>
    </location>
</feature>
<evidence type="ECO:0000256" key="3">
    <source>
        <dbReference type="ARBA" id="ARBA00022692"/>
    </source>
</evidence>
<keyword evidence="5 7" id="KW-0472">Membrane</keyword>
<feature type="domain" description="Major facilitator superfamily (MFS) profile" evidence="8">
    <location>
        <begin position="19"/>
        <end position="490"/>
    </location>
</feature>
<evidence type="ECO:0000313" key="10">
    <source>
        <dbReference type="Proteomes" id="UP001501586"/>
    </source>
</evidence>
<feature type="transmembrane region" description="Helical" evidence="7">
    <location>
        <begin position="116"/>
        <end position="137"/>
    </location>
</feature>
<dbReference type="PROSITE" id="PS50850">
    <property type="entry name" value="MFS"/>
    <property type="match status" value="1"/>
</dbReference>
<dbReference type="InterPro" id="IPR011701">
    <property type="entry name" value="MFS"/>
</dbReference>
<sequence>MATAAPVPARTDWKPTDKWLLGVVLAVVTFWLFAQTLLNVIPGIQGELGVAPTVANLAVSITSLFSGIFIVVAGGLADRIGRVRILYIGIILSIVGSLLIALTPENMGGLTSAMLLGGRVVQGLSAACIMPSSMALIKTFYDGAERQRALSFWSIGSWGGSGLCSLFGGFMATTFLGWRSIFWISIVLAVLSLFLLRGTPESKAERDPEAAAHGFDWGGLATFVIALLAINVYISQGPNIGWLSLPGLLLILVTVVSGLLFLQIETHRKFSFIDLKLFANGTFTGATLSNFLLNGAAGTLIVALGLVQVAGGMSALQSGLLTIGYLVAILATIRVGEKLLQKFGPRKPMLWGSTITGIGILLCSPTFLLLEQYIVLAVIGFTLFGIGLGFYATPSTDAALSNVPDNQVGAASGIYKMASSLGNAIGVAISAALYVAGQTVDPDLIQSWGLFIGRQDNVALRFGGAIGLLFNVFMVAVAIASIILTVPRDKKVEVEPESQRPERRDVAPPPIGN</sequence>
<dbReference type="PANTHER" id="PTHR42718:SF9">
    <property type="entry name" value="MAJOR FACILITATOR SUPERFAMILY MULTIDRUG TRANSPORTER MFSC"/>
    <property type="match status" value="1"/>
</dbReference>
<dbReference type="CDD" id="cd17321">
    <property type="entry name" value="MFS_MMR_MDR_like"/>
    <property type="match status" value="1"/>
</dbReference>
<feature type="transmembrane region" description="Helical" evidence="7">
    <location>
        <begin position="85"/>
        <end position="104"/>
    </location>
</feature>
<proteinExistence type="predicted"/>
<dbReference type="InterPro" id="IPR020846">
    <property type="entry name" value="MFS_dom"/>
</dbReference>
<feature type="transmembrane region" description="Helical" evidence="7">
    <location>
        <begin position="53"/>
        <end position="73"/>
    </location>
</feature>
<keyword evidence="4 7" id="KW-1133">Transmembrane helix</keyword>
<keyword evidence="3 7" id="KW-0812">Transmembrane</keyword>
<name>A0ABP8EJR2_9MICO</name>
<evidence type="ECO:0000256" key="7">
    <source>
        <dbReference type="SAM" id="Phobius"/>
    </source>
</evidence>
<feature type="transmembrane region" description="Helical" evidence="7">
    <location>
        <begin position="217"/>
        <end position="234"/>
    </location>
</feature>
<feature type="transmembrane region" description="Helical" evidence="7">
    <location>
        <begin position="315"/>
        <end position="336"/>
    </location>
</feature>